<evidence type="ECO:0000256" key="2">
    <source>
        <dbReference type="PROSITE-ProRule" id="PRU00047"/>
    </source>
</evidence>
<protein>
    <recommendedName>
        <fullName evidence="4">CCHC-type domain-containing protein</fullName>
    </recommendedName>
</protein>
<proteinExistence type="predicted"/>
<accession>R7S4V7</accession>
<feature type="domain" description="CCHC-type" evidence="4">
    <location>
        <begin position="399"/>
        <end position="412"/>
    </location>
</feature>
<name>R7S4V7_PUNST</name>
<dbReference type="GO" id="GO:0008270">
    <property type="term" value="F:zinc ion binding"/>
    <property type="evidence" value="ECO:0007669"/>
    <property type="project" value="UniProtKB-KW"/>
</dbReference>
<dbReference type="GO" id="GO:0006508">
    <property type="term" value="P:proteolysis"/>
    <property type="evidence" value="ECO:0007669"/>
    <property type="project" value="InterPro"/>
</dbReference>
<feature type="compositionally biased region" description="Acidic residues" evidence="3">
    <location>
        <begin position="488"/>
        <end position="503"/>
    </location>
</feature>
<dbReference type="InterPro" id="IPR001878">
    <property type="entry name" value="Znf_CCHC"/>
</dbReference>
<reference evidence="6" key="1">
    <citation type="journal article" date="2012" name="Science">
        <title>The Paleozoic origin of enzymatic lignin decomposition reconstructed from 31 fungal genomes.</title>
        <authorList>
            <person name="Floudas D."/>
            <person name="Binder M."/>
            <person name="Riley R."/>
            <person name="Barry K."/>
            <person name="Blanchette R.A."/>
            <person name="Henrissat B."/>
            <person name="Martinez A.T."/>
            <person name="Otillar R."/>
            <person name="Spatafora J.W."/>
            <person name="Yadav J.S."/>
            <person name="Aerts A."/>
            <person name="Benoit I."/>
            <person name="Boyd A."/>
            <person name="Carlson A."/>
            <person name="Copeland A."/>
            <person name="Coutinho P.M."/>
            <person name="de Vries R.P."/>
            <person name="Ferreira P."/>
            <person name="Findley K."/>
            <person name="Foster B."/>
            <person name="Gaskell J."/>
            <person name="Glotzer D."/>
            <person name="Gorecki P."/>
            <person name="Heitman J."/>
            <person name="Hesse C."/>
            <person name="Hori C."/>
            <person name="Igarashi K."/>
            <person name="Jurgens J.A."/>
            <person name="Kallen N."/>
            <person name="Kersten P."/>
            <person name="Kohler A."/>
            <person name="Kuees U."/>
            <person name="Kumar T.K.A."/>
            <person name="Kuo A."/>
            <person name="LaButti K."/>
            <person name="Larrondo L.F."/>
            <person name="Lindquist E."/>
            <person name="Ling A."/>
            <person name="Lombard V."/>
            <person name="Lucas S."/>
            <person name="Lundell T."/>
            <person name="Martin R."/>
            <person name="McLaughlin D.J."/>
            <person name="Morgenstern I."/>
            <person name="Morin E."/>
            <person name="Murat C."/>
            <person name="Nagy L.G."/>
            <person name="Nolan M."/>
            <person name="Ohm R.A."/>
            <person name="Patyshakuliyeva A."/>
            <person name="Rokas A."/>
            <person name="Ruiz-Duenas F.J."/>
            <person name="Sabat G."/>
            <person name="Salamov A."/>
            <person name="Samejima M."/>
            <person name="Schmutz J."/>
            <person name="Slot J.C."/>
            <person name="St John F."/>
            <person name="Stenlid J."/>
            <person name="Sun H."/>
            <person name="Sun S."/>
            <person name="Syed K."/>
            <person name="Tsang A."/>
            <person name="Wiebenga A."/>
            <person name="Young D."/>
            <person name="Pisabarro A."/>
            <person name="Eastwood D.C."/>
            <person name="Martin F."/>
            <person name="Cullen D."/>
            <person name="Grigoriev I.V."/>
            <person name="Hibbett D.S."/>
        </authorList>
    </citation>
    <scope>NUCLEOTIDE SEQUENCE [LARGE SCALE GENOMIC DNA]</scope>
    <source>
        <strain evidence="6">HHB-11173 SS5</strain>
    </source>
</reference>
<keyword evidence="1" id="KW-0645">Protease</keyword>
<dbReference type="GO" id="GO:0004190">
    <property type="term" value="F:aspartic-type endopeptidase activity"/>
    <property type="evidence" value="ECO:0007669"/>
    <property type="project" value="UniProtKB-KW"/>
</dbReference>
<feature type="compositionally biased region" description="Basic and acidic residues" evidence="3">
    <location>
        <begin position="212"/>
        <end position="223"/>
    </location>
</feature>
<dbReference type="SUPFAM" id="SSF50630">
    <property type="entry name" value="Acid proteases"/>
    <property type="match status" value="2"/>
</dbReference>
<evidence type="ECO:0000259" key="4">
    <source>
        <dbReference type="PROSITE" id="PS50158"/>
    </source>
</evidence>
<feature type="region of interest" description="Disordered" evidence="3">
    <location>
        <begin position="1265"/>
        <end position="1284"/>
    </location>
</feature>
<feature type="compositionally biased region" description="Acidic residues" evidence="3">
    <location>
        <begin position="1756"/>
        <end position="1776"/>
    </location>
</feature>
<dbReference type="OrthoDB" id="5535068at2759"/>
<feature type="compositionally biased region" description="Basic and acidic residues" evidence="3">
    <location>
        <begin position="1267"/>
        <end position="1278"/>
    </location>
</feature>
<gene>
    <name evidence="5" type="ORF">PUNSTDRAFT_138696</name>
</gene>
<feature type="region of interest" description="Disordered" evidence="3">
    <location>
        <begin position="242"/>
        <end position="278"/>
    </location>
</feature>
<dbReference type="InterPro" id="IPR001969">
    <property type="entry name" value="Aspartic_peptidase_AS"/>
</dbReference>
<feature type="region of interest" description="Disordered" evidence="3">
    <location>
        <begin position="1756"/>
        <end position="1779"/>
    </location>
</feature>
<dbReference type="HOGENOM" id="CLU_236458_0_0_1"/>
<feature type="compositionally biased region" description="Basic and acidic residues" evidence="3">
    <location>
        <begin position="248"/>
        <end position="259"/>
    </location>
</feature>
<dbReference type="RefSeq" id="XP_007388444.1">
    <property type="nucleotide sequence ID" value="XM_007388382.1"/>
</dbReference>
<evidence type="ECO:0000313" key="5">
    <source>
        <dbReference type="EMBL" id="EIN04301.1"/>
    </source>
</evidence>
<dbReference type="eggNOG" id="ENOG502SINH">
    <property type="taxonomic scope" value="Eukaryota"/>
</dbReference>
<sequence>MANRTPIDMPIPGTKQAPFFKGRWYEVIPFLDAYEQLSTVNNLDNTTKCTYLLRYCPRQVAEVIEGMRAFHARNWPNLRAEIEEQFSADRADRRFEIQDLAHELKRSRRGHIRNIYSFRNYLREFGRIAGWLLDKGKISEREHDSYFWAGLPRETYKELEARILLLKPSISRTEPYPIDMAKDAARFIFDRDTFDPNRHVNLVTSDDEDAPLDPRRESDRGDWSDSDITDEDEYIRWRPRHDRKRRERREPRTKSEEPKRGRKTSPRIRSRSPVAREDARRTLYELEEEEHQARQMDEVEAIVHQMAGLKINDPRYAYYFREVTRIDPSLGKILVAPALAQSRQVMTAFTHEEETRRPLAQAPPAYPYFHTRPPPFSATYPTASRPPFPKQMTTYPRTCFGCGESGHMMGDCAKMEKLLAAGTLRRDMRGRLMMADGRRIIRVDGQPLVQIIEEMAKSGPPQSMFIQVREYTGYEQETARLESKDRTEEESDEVYASEDDNSKEEDTGFVYVGAAKKRRLDAVELPVRERPRKAKVVRLDPPEPMMFDPANDDHIMEDEPMKTKATHPEKPREIARSALAKHVDAEALYTKLLKTPLVVSVEELLAGNREIAGKLVRDMKITRAHAPEGPPAAVHEAIFHPTSVSTSPHGPLIKVFVKCAGHDVEAIIDTGSQMSILNKKVWDQHVKVPRDMRETAKMVDASGNVKILEGICPDVVVQCGTAVTTANLYVGDKVPFDLLLGRPWQIENRLTIDMRKDGTFLVFKDEQDRVYAVVPVPQNARVIRSPVRAAFMMELQDVDQRRVGGVSQAEEAEIIAQEEEAGERAPNDIEEDEIENTDLELHDARHGRARAEHAEVTGNSGAPTGITLRSKSDDFTRRGAYPKPPFDCPPLPIPYVDYGTALDGHWLLDSMGLTSCSPTSFSVPWAALSVDLEGFHIKALLYPAATHTVIHSRIAVALDHSKDRTFCLDDTGDFCLSRLVWDLPIKIRNYLLPINAYITPSLPVDLLLGRDWLQRNPLGLVTIDKVPILTIAGGMKIFMESSAKDLDAVSTELHLEQIEVDHNHIYRRDVITVRQPLRTNLISTEIATHPTHREMSDAHDEERAHTAIASSAISDEVSAAFGLFAMAHTDPTPRFYPSHCAAIPVKVFGKKGNSILALINTRATVNLIHQRLFDTIRSPPPSNLGELVIHVSPEKEIPVIGRVYDFRLRGPWGEWTSSDFSIVNEGQYDLVLGTPWLLENKIELVPPPSPGSAPSLTMRGRTVAAAERTRSRQPRSPEPEVPGRIYGIQPDFSEATLDQVILSQEPIADSGTRLPSPVPRDPPLVPTDLVTSWGTIPVKVLGFTIYAIIDSGVQLNSINEEIWKHSKTPLTVTFDSENCPDSNRLSIGAIFDASLELAGMQTVATLSVVRNLHVDLILGAAWLGTNSITVCAEGAKRLGLIFPDLITVARLGGNGVDVDKVSRDLLNRDRIRPDDDELSDIDLGSRPSSPVPDRQDSGNIVWRFWKGMVPPPRSLARNDTDIPRWGTRRVRVFGEELTAVIDPGAKFSTIRFALWNKHMANHIHRQSVTQDIPAYLHTPKWGPEELLDQDPTVKITLDAHLVTWGSLYLNRLSTCDLILGADYLLENSLMPVIGPQGRLCLMHAESTRVFELEPTRFALTKSEEDSGEWERHSAWGLYEEPSAHLASDRTIHSYPHNRARQGSSTPLSSDEESLQPAALVAYLQAWEDVEEYSSPSDTDLITVEDSGLTDDIASLADEELSDDPFSGEENDDDSDDYERMPLLQHSGESFFTFERKDDAALPEHGWSTESLGGSAYNSSPQSFVIANGSSPSFSPFLSSGDSSAALSDKEDDPTETDATRPLSDDESTHFVLATREAGPHRSGTNEQGTYSDWIFQRATVTQLDDLHAPPLTGYGYIRLYEEISPRSRSLLSIL</sequence>
<feature type="compositionally biased region" description="Basic and acidic residues" evidence="3">
    <location>
        <begin position="477"/>
        <end position="487"/>
    </location>
</feature>
<evidence type="ECO:0000256" key="3">
    <source>
        <dbReference type="SAM" id="MobiDB-lite"/>
    </source>
</evidence>
<keyword evidence="6" id="KW-1185">Reference proteome</keyword>
<keyword evidence="2" id="KW-0479">Metal-binding</keyword>
<dbReference type="CDD" id="cd00303">
    <property type="entry name" value="retropepsin_like"/>
    <property type="match status" value="4"/>
</dbReference>
<feature type="region of interest" description="Disordered" evidence="3">
    <location>
        <begin position="1835"/>
        <end position="1868"/>
    </location>
</feature>
<feature type="compositionally biased region" description="Basic residues" evidence="3">
    <location>
        <begin position="260"/>
        <end position="270"/>
    </location>
</feature>
<dbReference type="KEGG" id="psq:PUNSTDRAFT_138696"/>
<dbReference type="EMBL" id="JH687555">
    <property type="protein sequence ID" value="EIN04301.1"/>
    <property type="molecule type" value="Genomic_DNA"/>
</dbReference>
<feature type="compositionally biased region" description="Low complexity" evidence="3">
    <location>
        <begin position="1835"/>
        <end position="1846"/>
    </location>
</feature>
<dbReference type="PROSITE" id="PS50158">
    <property type="entry name" value="ZF_CCHC"/>
    <property type="match status" value="1"/>
</dbReference>
<dbReference type="GO" id="GO:0003676">
    <property type="term" value="F:nucleic acid binding"/>
    <property type="evidence" value="ECO:0007669"/>
    <property type="project" value="InterPro"/>
</dbReference>
<dbReference type="GeneID" id="18880146"/>
<organism evidence="5 6">
    <name type="scientific">Punctularia strigosozonata (strain HHB-11173)</name>
    <name type="common">White-rot fungus</name>
    <dbReference type="NCBI Taxonomy" id="741275"/>
    <lineage>
        <taxon>Eukaryota</taxon>
        <taxon>Fungi</taxon>
        <taxon>Dikarya</taxon>
        <taxon>Basidiomycota</taxon>
        <taxon>Agaricomycotina</taxon>
        <taxon>Agaricomycetes</taxon>
        <taxon>Corticiales</taxon>
        <taxon>Punctulariaceae</taxon>
        <taxon>Punctularia</taxon>
    </lineage>
</organism>
<evidence type="ECO:0000256" key="1">
    <source>
        <dbReference type="ARBA" id="ARBA00022750"/>
    </source>
</evidence>
<feature type="region of interest" description="Disordered" evidence="3">
    <location>
        <begin position="849"/>
        <end position="869"/>
    </location>
</feature>
<dbReference type="InterPro" id="IPR021109">
    <property type="entry name" value="Peptidase_aspartic_dom_sf"/>
</dbReference>
<keyword evidence="2" id="KW-0863">Zinc-finger</keyword>
<dbReference type="PROSITE" id="PS00141">
    <property type="entry name" value="ASP_PROTEASE"/>
    <property type="match status" value="2"/>
</dbReference>
<feature type="region of interest" description="Disordered" evidence="3">
    <location>
        <begin position="199"/>
        <end position="227"/>
    </location>
</feature>
<keyword evidence="1" id="KW-0378">Hydrolase</keyword>
<feature type="region of interest" description="Disordered" evidence="3">
    <location>
        <begin position="476"/>
        <end position="503"/>
    </location>
</feature>
<dbReference type="Proteomes" id="UP000054196">
    <property type="component" value="Unassembled WGS sequence"/>
</dbReference>
<evidence type="ECO:0000313" key="6">
    <source>
        <dbReference type="Proteomes" id="UP000054196"/>
    </source>
</evidence>
<dbReference type="Gene3D" id="2.40.70.10">
    <property type="entry name" value="Acid Proteases"/>
    <property type="match status" value="4"/>
</dbReference>
<keyword evidence="1" id="KW-0064">Aspartyl protease</keyword>
<keyword evidence="2" id="KW-0862">Zinc</keyword>